<feature type="domain" description="HTH araC/xylS-type" evidence="5">
    <location>
        <begin position="246"/>
        <end position="344"/>
    </location>
</feature>
<comment type="caution">
    <text evidence="6">The sequence shown here is derived from an EMBL/GenBank/DDBJ whole genome shotgun (WGS) entry which is preliminary data.</text>
</comment>
<dbReference type="EMBL" id="VANI01000021">
    <property type="protein sequence ID" value="TLM74424.1"/>
    <property type="molecule type" value="Genomic_DNA"/>
</dbReference>
<feature type="region of interest" description="Disordered" evidence="4">
    <location>
        <begin position="1"/>
        <end position="29"/>
    </location>
</feature>
<dbReference type="Proteomes" id="UP000306791">
    <property type="component" value="Unassembled WGS sequence"/>
</dbReference>
<evidence type="ECO:0000259" key="5">
    <source>
        <dbReference type="PROSITE" id="PS01124"/>
    </source>
</evidence>
<evidence type="ECO:0000313" key="7">
    <source>
        <dbReference type="Proteomes" id="UP000306791"/>
    </source>
</evidence>
<proteinExistence type="predicted"/>
<dbReference type="SMART" id="SM00342">
    <property type="entry name" value="HTH_ARAC"/>
    <property type="match status" value="1"/>
</dbReference>
<organism evidence="6 7">
    <name type="scientific">Microbulbifer harenosus</name>
    <dbReference type="NCBI Taxonomy" id="2576840"/>
    <lineage>
        <taxon>Bacteria</taxon>
        <taxon>Pseudomonadati</taxon>
        <taxon>Pseudomonadota</taxon>
        <taxon>Gammaproteobacteria</taxon>
        <taxon>Cellvibrionales</taxon>
        <taxon>Microbulbiferaceae</taxon>
        <taxon>Microbulbifer</taxon>
    </lineage>
</organism>
<dbReference type="PROSITE" id="PS01124">
    <property type="entry name" value="HTH_ARAC_FAMILY_2"/>
    <property type="match status" value="1"/>
</dbReference>
<protein>
    <submittedName>
        <fullName evidence="6">Helix-turn-helix transcriptional regulator</fullName>
    </submittedName>
</protein>
<keyword evidence="2" id="KW-0238">DNA-binding</keyword>
<evidence type="ECO:0000256" key="4">
    <source>
        <dbReference type="SAM" id="MobiDB-lite"/>
    </source>
</evidence>
<gene>
    <name evidence="6" type="ORF">FDY93_17395</name>
</gene>
<dbReference type="Gene3D" id="1.10.10.60">
    <property type="entry name" value="Homeodomain-like"/>
    <property type="match status" value="1"/>
</dbReference>
<dbReference type="InterPro" id="IPR050204">
    <property type="entry name" value="AraC_XylS_family_regulators"/>
</dbReference>
<evidence type="ECO:0000256" key="1">
    <source>
        <dbReference type="ARBA" id="ARBA00023015"/>
    </source>
</evidence>
<sequence>MENARKSALKERPKMDKDGAAERSPLRQQTLEDMLEVTGVRHRIFPSGSVENSRNVVMRGRFSFHNHGGLSVHCGHGVETRSLSSVAELPPGLSFNLLFRGSVDFSLGGRRHRLGARDLSPIECSGFALSRPEMMTRFTRSGAYVDKLNIFVQQSWLQQRCQSEAGRVQVQRLFARHAIPHFWAADAETESLARRLMALDAAQSFSEQLQQEQLAIELLSRCVDAFDAQLLAGDVRPAALPGASDFLLKQRVDEKLRDCRGLNEIATALGVSVSTLQRKFKAVYGTTVIDYVRRRRLEIARAALIMDGLSIGEAAYLAGYNHASNFVAAFKKAFQVTPAQLVRSHRRSRRFEPG</sequence>
<keyword evidence="7" id="KW-1185">Reference proteome</keyword>
<feature type="compositionally biased region" description="Basic and acidic residues" evidence="4">
    <location>
        <begin position="1"/>
        <end position="25"/>
    </location>
</feature>
<reference evidence="6 7" key="1">
    <citation type="submission" date="2019-05" db="EMBL/GenBank/DDBJ databases">
        <title>Microbulbifer harenosus sp. nov., an alginate-degrading bacterium isolated from coastal sand.</title>
        <authorList>
            <person name="Huang H."/>
            <person name="Mo K."/>
            <person name="Bao S."/>
        </authorList>
    </citation>
    <scope>NUCLEOTIDE SEQUENCE [LARGE SCALE GENOMIC DNA]</scope>
    <source>
        <strain evidence="6 7">HB161719</strain>
    </source>
</reference>
<dbReference type="InterPro" id="IPR009057">
    <property type="entry name" value="Homeodomain-like_sf"/>
</dbReference>
<name>A0ABY2UDW2_9GAMM</name>
<dbReference type="InterPro" id="IPR018060">
    <property type="entry name" value="HTH_AraC"/>
</dbReference>
<keyword evidence="1" id="KW-0805">Transcription regulation</keyword>
<dbReference type="PROSITE" id="PS00041">
    <property type="entry name" value="HTH_ARAC_FAMILY_1"/>
    <property type="match status" value="1"/>
</dbReference>
<accession>A0ABY2UDW2</accession>
<dbReference type="InterPro" id="IPR018062">
    <property type="entry name" value="HTH_AraC-typ_CS"/>
</dbReference>
<dbReference type="RefSeq" id="WP_138237023.1">
    <property type="nucleotide sequence ID" value="NZ_CP185860.1"/>
</dbReference>
<dbReference type="Pfam" id="PF12833">
    <property type="entry name" value="HTH_18"/>
    <property type="match status" value="1"/>
</dbReference>
<evidence type="ECO:0000313" key="6">
    <source>
        <dbReference type="EMBL" id="TLM74424.1"/>
    </source>
</evidence>
<dbReference type="PANTHER" id="PTHR46796:SF6">
    <property type="entry name" value="ARAC SUBFAMILY"/>
    <property type="match status" value="1"/>
</dbReference>
<evidence type="ECO:0000256" key="3">
    <source>
        <dbReference type="ARBA" id="ARBA00023163"/>
    </source>
</evidence>
<dbReference type="PANTHER" id="PTHR46796">
    <property type="entry name" value="HTH-TYPE TRANSCRIPTIONAL ACTIVATOR RHAS-RELATED"/>
    <property type="match status" value="1"/>
</dbReference>
<keyword evidence="3" id="KW-0804">Transcription</keyword>
<evidence type="ECO:0000256" key="2">
    <source>
        <dbReference type="ARBA" id="ARBA00023125"/>
    </source>
</evidence>
<dbReference type="SUPFAM" id="SSF46689">
    <property type="entry name" value="Homeodomain-like"/>
    <property type="match status" value="2"/>
</dbReference>